<dbReference type="Pfam" id="PF15227">
    <property type="entry name" value="zf-C3HC4_4"/>
    <property type="match status" value="1"/>
</dbReference>
<dbReference type="SMART" id="SM00184">
    <property type="entry name" value="RING"/>
    <property type="match status" value="1"/>
</dbReference>
<dbReference type="PROSITE" id="PS00518">
    <property type="entry name" value="ZF_RING_1"/>
    <property type="match status" value="1"/>
</dbReference>
<evidence type="ECO:0000256" key="2">
    <source>
        <dbReference type="ARBA" id="ARBA00022771"/>
    </source>
</evidence>
<gene>
    <name evidence="6" type="ORF">SMN809_LOCUS45015</name>
</gene>
<keyword evidence="3" id="KW-0862">Zinc</keyword>
<evidence type="ECO:0000259" key="5">
    <source>
        <dbReference type="PROSITE" id="PS50089"/>
    </source>
</evidence>
<dbReference type="InterPro" id="IPR017907">
    <property type="entry name" value="Znf_RING_CS"/>
</dbReference>
<dbReference type="EMBL" id="CAJOBI010136564">
    <property type="protein sequence ID" value="CAF4748340.1"/>
    <property type="molecule type" value="Genomic_DNA"/>
</dbReference>
<evidence type="ECO:0000313" key="7">
    <source>
        <dbReference type="Proteomes" id="UP000676336"/>
    </source>
</evidence>
<dbReference type="Proteomes" id="UP000676336">
    <property type="component" value="Unassembled WGS sequence"/>
</dbReference>
<keyword evidence="2 4" id="KW-0863">Zinc-finger</keyword>
<organism evidence="6 7">
    <name type="scientific">Rotaria magnacalcarata</name>
    <dbReference type="NCBI Taxonomy" id="392030"/>
    <lineage>
        <taxon>Eukaryota</taxon>
        <taxon>Metazoa</taxon>
        <taxon>Spiralia</taxon>
        <taxon>Gnathifera</taxon>
        <taxon>Rotifera</taxon>
        <taxon>Eurotatoria</taxon>
        <taxon>Bdelloidea</taxon>
        <taxon>Philodinida</taxon>
        <taxon>Philodinidae</taxon>
        <taxon>Rotaria</taxon>
    </lineage>
</organism>
<proteinExistence type="predicted"/>
<reference evidence="6" key="1">
    <citation type="submission" date="2021-02" db="EMBL/GenBank/DDBJ databases">
        <authorList>
            <person name="Nowell W R."/>
        </authorList>
    </citation>
    <scope>NUCLEOTIDE SEQUENCE</scope>
</reference>
<accession>A0A8S3B6G1</accession>
<evidence type="ECO:0000256" key="1">
    <source>
        <dbReference type="ARBA" id="ARBA00022723"/>
    </source>
</evidence>
<dbReference type="PROSITE" id="PS50089">
    <property type="entry name" value="ZF_RING_2"/>
    <property type="match status" value="1"/>
</dbReference>
<comment type="caution">
    <text evidence="6">The sequence shown here is derived from an EMBL/GenBank/DDBJ whole genome shotgun (WGS) entry which is preliminary data.</text>
</comment>
<dbReference type="InterPro" id="IPR013083">
    <property type="entry name" value="Znf_RING/FYVE/PHD"/>
</dbReference>
<evidence type="ECO:0000313" key="6">
    <source>
        <dbReference type="EMBL" id="CAF4748340.1"/>
    </source>
</evidence>
<dbReference type="InterPro" id="IPR001841">
    <property type="entry name" value="Znf_RING"/>
</dbReference>
<feature type="non-terminal residue" evidence="6">
    <location>
        <position position="1"/>
    </location>
</feature>
<dbReference type="AlphaFoldDB" id="A0A8S3B6G1"/>
<feature type="domain" description="RING-type" evidence="5">
    <location>
        <begin position="9"/>
        <end position="50"/>
    </location>
</feature>
<sequence>MINVNLITCTICRNYFGDPRQIPCSHSFCYDCISGCFDNDGLILICPKCQQLHQYNSRE</sequence>
<dbReference type="GO" id="GO:0008270">
    <property type="term" value="F:zinc ion binding"/>
    <property type="evidence" value="ECO:0007669"/>
    <property type="project" value="UniProtKB-KW"/>
</dbReference>
<dbReference type="Gene3D" id="3.30.40.10">
    <property type="entry name" value="Zinc/RING finger domain, C3HC4 (zinc finger)"/>
    <property type="match status" value="1"/>
</dbReference>
<protein>
    <recommendedName>
        <fullName evidence="5">RING-type domain-containing protein</fullName>
    </recommendedName>
</protein>
<name>A0A8S3B6G1_9BILA</name>
<dbReference type="SUPFAM" id="SSF57850">
    <property type="entry name" value="RING/U-box"/>
    <property type="match status" value="1"/>
</dbReference>
<keyword evidence="1" id="KW-0479">Metal-binding</keyword>
<evidence type="ECO:0000256" key="4">
    <source>
        <dbReference type="PROSITE-ProRule" id="PRU00175"/>
    </source>
</evidence>
<evidence type="ECO:0000256" key="3">
    <source>
        <dbReference type="ARBA" id="ARBA00022833"/>
    </source>
</evidence>